<keyword evidence="2" id="KW-1185">Reference proteome</keyword>
<organism evidence="1 2">
    <name type="scientific">Magallana gigas</name>
    <name type="common">Pacific oyster</name>
    <name type="synonym">Crassostrea gigas</name>
    <dbReference type="NCBI Taxonomy" id="29159"/>
    <lineage>
        <taxon>Eukaryota</taxon>
        <taxon>Metazoa</taxon>
        <taxon>Spiralia</taxon>
        <taxon>Lophotrochozoa</taxon>
        <taxon>Mollusca</taxon>
        <taxon>Bivalvia</taxon>
        <taxon>Autobranchia</taxon>
        <taxon>Pteriomorphia</taxon>
        <taxon>Ostreida</taxon>
        <taxon>Ostreoidea</taxon>
        <taxon>Ostreidae</taxon>
        <taxon>Magallana</taxon>
    </lineage>
</organism>
<protein>
    <submittedName>
        <fullName evidence="1">Uncharacterized protein</fullName>
    </submittedName>
</protein>
<accession>A0A8W8MB87</accession>
<sequence>MSTQNIISVLVQSECSPVSSKNTSADTTCNHPSKTDFGLIMNGSVRESLKTLPEIIAGFLSINNSGQEDITFTLKDCIRSQDCRIYTMLDKKKENTMTLCVVVLNETKNCFVSTCTCPNSRTRRGINSYLLTPNPSSRPQEATCKLELILSENILDNLHGNMTNLRDERSENPMDCPSLPGTCSLLVFFPLIYIVDAFVTEWSISLLQDHHQQNHI</sequence>
<reference evidence="1" key="1">
    <citation type="submission" date="2022-08" db="UniProtKB">
        <authorList>
            <consortium name="EnsemblMetazoa"/>
        </authorList>
    </citation>
    <scope>IDENTIFICATION</scope>
    <source>
        <strain evidence="1">05x7-T-G4-1.051#20</strain>
    </source>
</reference>
<name>A0A8W8MB87_MAGGI</name>
<evidence type="ECO:0000313" key="1">
    <source>
        <dbReference type="EnsemblMetazoa" id="G32673.1:cds"/>
    </source>
</evidence>
<dbReference type="Proteomes" id="UP000005408">
    <property type="component" value="Unassembled WGS sequence"/>
</dbReference>
<evidence type="ECO:0000313" key="2">
    <source>
        <dbReference type="Proteomes" id="UP000005408"/>
    </source>
</evidence>
<proteinExistence type="predicted"/>
<dbReference type="EnsemblMetazoa" id="G32673.1">
    <property type="protein sequence ID" value="G32673.1:cds"/>
    <property type="gene ID" value="G32673"/>
</dbReference>
<dbReference type="AlphaFoldDB" id="A0A8W8MB87"/>